<reference evidence="2 3" key="1">
    <citation type="submission" date="2018-11" db="EMBL/GenBank/DDBJ databases">
        <title>Genomic Encyclopedia of Type Strains, Phase IV (KMG-IV): sequencing the most valuable type-strain genomes for metagenomic binning, comparative biology and taxonomic classification.</title>
        <authorList>
            <person name="Goeker M."/>
        </authorList>
    </citation>
    <scope>NUCLEOTIDE SEQUENCE [LARGE SCALE GENOMIC DNA]</scope>
    <source>
        <strain evidence="2 3">DSM 27783</strain>
    </source>
</reference>
<reference evidence="1 4" key="2">
    <citation type="submission" date="2019-06" db="EMBL/GenBank/DDBJ databases">
        <title>A comparative analysis of the Nautiliaceae.</title>
        <authorList>
            <person name="Grosche A."/>
            <person name="Smedile F."/>
            <person name="Vetriani C."/>
        </authorList>
    </citation>
    <scope>NUCLEOTIDE SEQUENCE [LARGE SCALE GENOMIC DNA]</scope>
    <source>
        <strain evidence="1 4">TB6</strain>
        <plasmid evidence="1 4">unnamed1</plasmid>
    </source>
</reference>
<evidence type="ECO:0000313" key="1">
    <source>
        <dbReference type="EMBL" id="QDD68135.1"/>
    </source>
</evidence>
<keyword evidence="4" id="KW-1185">Reference proteome</keyword>
<protein>
    <recommendedName>
        <fullName evidence="5">Tellurite resistance protein TerB</fullName>
    </recommendedName>
</protein>
<dbReference type="EMBL" id="CP040940">
    <property type="protein sequence ID" value="QDD68135.1"/>
    <property type="molecule type" value="Genomic_DNA"/>
</dbReference>
<dbReference type="SUPFAM" id="SSF158682">
    <property type="entry name" value="TerB-like"/>
    <property type="match status" value="1"/>
</dbReference>
<proteinExistence type="predicted"/>
<dbReference type="RefSeq" id="WP_123353339.1">
    <property type="nucleotide sequence ID" value="NZ_CP040940.1"/>
</dbReference>
<accession>A0AAJ4RB90</accession>
<dbReference type="Proteomes" id="UP000298805">
    <property type="component" value="Plasmid unnamed1"/>
</dbReference>
<geneLocation type="plasmid" evidence="1 4">
    <name>unnamed1</name>
</geneLocation>
<keyword evidence="1" id="KW-0614">Plasmid</keyword>
<dbReference type="Gene3D" id="1.10.3680.10">
    <property type="entry name" value="TerB-like"/>
    <property type="match status" value="1"/>
</dbReference>
<name>A0AAJ4RB90_9BACT</name>
<evidence type="ECO:0008006" key="5">
    <source>
        <dbReference type="Google" id="ProtNLM"/>
    </source>
</evidence>
<organism evidence="2 3">
    <name type="scientific">Caminibacter pacificus</name>
    <dbReference type="NCBI Taxonomy" id="1424653"/>
    <lineage>
        <taxon>Bacteria</taxon>
        <taxon>Pseudomonadati</taxon>
        <taxon>Campylobacterota</taxon>
        <taxon>Epsilonproteobacteria</taxon>
        <taxon>Nautiliales</taxon>
        <taxon>Nautiliaceae</taxon>
        <taxon>Caminibacter</taxon>
    </lineage>
</organism>
<dbReference type="EMBL" id="RJVK01000006">
    <property type="protein sequence ID" value="ROR38753.1"/>
    <property type="molecule type" value="Genomic_DNA"/>
</dbReference>
<dbReference type="InterPro" id="IPR029024">
    <property type="entry name" value="TerB-like"/>
</dbReference>
<dbReference type="AlphaFoldDB" id="A0AAJ4RB90"/>
<dbReference type="Proteomes" id="UP000272781">
    <property type="component" value="Unassembled WGS sequence"/>
</dbReference>
<sequence>MLKRVIEYFKELPIKELKQDERLDFFVKLLAVATYADKKIKNVEVSETQIIIEDFLQNHFDNKEKILNLEELNLLKNYIHKRYVKRLEIYKKDSQEFIADRLYIINSPKRKEEIFQYYLQEIIKADHILTEEEKELEKEFKK</sequence>
<evidence type="ECO:0000313" key="3">
    <source>
        <dbReference type="Proteomes" id="UP000272781"/>
    </source>
</evidence>
<evidence type="ECO:0000313" key="4">
    <source>
        <dbReference type="Proteomes" id="UP000298805"/>
    </source>
</evidence>
<gene>
    <name evidence="1" type="ORF">C6V80_09790</name>
    <name evidence="2" type="ORF">EDC58_1968</name>
</gene>
<evidence type="ECO:0000313" key="2">
    <source>
        <dbReference type="EMBL" id="ROR38753.1"/>
    </source>
</evidence>